<proteinExistence type="predicted"/>
<dbReference type="OrthoDB" id="5293568at2"/>
<feature type="domain" description="N-acetyltransferase" evidence="1">
    <location>
        <begin position="17"/>
        <end position="185"/>
    </location>
</feature>
<reference evidence="2 3" key="1">
    <citation type="submission" date="2017-04" db="EMBL/GenBank/DDBJ databases">
        <title>Whole genome sequence of Bdellovibrio bacteriovorus strain SSB218315.</title>
        <authorList>
            <person name="Oyedara O."/>
            <person name="Rodriguez-Perez M.A."/>
        </authorList>
    </citation>
    <scope>NUCLEOTIDE SEQUENCE [LARGE SCALE GENOMIC DNA]</scope>
    <source>
        <strain evidence="2 3">SSB218315</strain>
    </source>
</reference>
<dbReference type="Proteomes" id="UP000197003">
    <property type="component" value="Chromosome"/>
</dbReference>
<dbReference type="Pfam" id="PF00583">
    <property type="entry name" value="Acetyltransf_1"/>
    <property type="match status" value="1"/>
</dbReference>
<dbReference type="PANTHER" id="PTHR43415:SF3">
    <property type="entry name" value="GNAT-FAMILY ACETYLTRANSFERASE"/>
    <property type="match status" value="1"/>
</dbReference>
<dbReference type="SUPFAM" id="SSF55729">
    <property type="entry name" value="Acyl-CoA N-acyltransferases (Nat)"/>
    <property type="match status" value="1"/>
</dbReference>
<name>A0A1Z3N4L5_BDEBC</name>
<dbReference type="AlphaFoldDB" id="A0A1Z3N4L5"/>
<gene>
    <name evidence="2" type="ORF">B9G79_01565</name>
</gene>
<dbReference type="EMBL" id="CP020946">
    <property type="protein sequence ID" value="ASD62341.1"/>
    <property type="molecule type" value="Genomic_DNA"/>
</dbReference>
<evidence type="ECO:0000313" key="3">
    <source>
        <dbReference type="Proteomes" id="UP000197003"/>
    </source>
</evidence>
<dbReference type="InterPro" id="IPR000182">
    <property type="entry name" value="GNAT_dom"/>
</dbReference>
<accession>A0A1Z3N4L5</accession>
<evidence type="ECO:0000259" key="1">
    <source>
        <dbReference type="PROSITE" id="PS51186"/>
    </source>
</evidence>
<dbReference type="Gene3D" id="3.40.630.30">
    <property type="match status" value="1"/>
</dbReference>
<dbReference type="PANTHER" id="PTHR43415">
    <property type="entry name" value="SPERMIDINE N(1)-ACETYLTRANSFERASE"/>
    <property type="match status" value="1"/>
</dbReference>
<dbReference type="PROSITE" id="PS51186">
    <property type="entry name" value="GNAT"/>
    <property type="match status" value="1"/>
</dbReference>
<dbReference type="InterPro" id="IPR016181">
    <property type="entry name" value="Acyl_CoA_acyltransferase"/>
</dbReference>
<dbReference type="CDD" id="cd04301">
    <property type="entry name" value="NAT_SF"/>
    <property type="match status" value="1"/>
</dbReference>
<dbReference type="RefSeq" id="WP_088563990.1">
    <property type="nucleotide sequence ID" value="NZ_CP020946.1"/>
</dbReference>
<evidence type="ECO:0000313" key="2">
    <source>
        <dbReference type="EMBL" id="ASD62341.1"/>
    </source>
</evidence>
<dbReference type="GO" id="GO:0016747">
    <property type="term" value="F:acyltransferase activity, transferring groups other than amino-acyl groups"/>
    <property type="evidence" value="ECO:0007669"/>
    <property type="project" value="InterPro"/>
</dbReference>
<keyword evidence="2" id="KW-0808">Transferase</keyword>
<protein>
    <submittedName>
        <fullName evidence="2">N-acetyltransferase</fullName>
    </submittedName>
</protein>
<sequence>MALHEARTIQLKNGDSIIMRPALVSEAEALLNAFLEILPTSPYILTTPESAAKKTVETQTKWITDANEDPKGALIIAEHQGRIIGITNMVAFKDSKRGHRAGLGMSVHHDYRGQGLGEALLRRLIEVAQSIEGLSFLELNVMSANQPAFKLYKKLGFQQVGYLREAYRQPDGIFTDDISMSLDLRARPS</sequence>
<organism evidence="2 3">
    <name type="scientific">Bdellovibrio bacteriovorus</name>
    <dbReference type="NCBI Taxonomy" id="959"/>
    <lineage>
        <taxon>Bacteria</taxon>
        <taxon>Pseudomonadati</taxon>
        <taxon>Bdellovibrionota</taxon>
        <taxon>Bdellovibrionia</taxon>
        <taxon>Bdellovibrionales</taxon>
        <taxon>Pseudobdellovibrionaceae</taxon>
        <taxon>Bdellovibrio</taxon>
    </lineage>
</organism>